<proteinExistence type="inferred from homology"/>
<dbReference type="GO" id="GO:0009294">
    <property type="term" value="P:DNA-mediated transformation"/>
    <property type="evidence" value="ECO:0007669"/>
    <property type="project" value="InterPro"/>
</dbReference>
<evidence type="ECO:0000259" key="3">
    <source>
        <dbReference type="Pfam" id="PF02481"/>
    </source>
</evidence>
<accession>A0A7Z9BMP2</accession>
<evidence type="ECO:0000313" key="5">
    <source>
        <dbReference type="Proteomes" id="UP000184550"/>
    </source>
</evidence>
<comment type="caution">
    <text evidence="4">The sequence shown here is derived from an EMBL/GenBank/DDBJ whole genome shotgun (WGS) entry which is preliminary data.</text>
</comment>
<reference evidence="4" key="1">
    <citation type="submission" date="2019-10" db="EMBL/GenBank/DDBJ databases">
        <authorList>
            <consortium name="Genoscope - CEA"/>
            <person name="William W."/>
        </authorList>
    </citation>
    <scope>NUCLEOTIDE SEQUENCE [LARGE SCALE GENOMIC DNA]</scope>
    <source>
        <strain evidence="4">BBR_PRJEB10992</strain>
    </source>
</reference>
<sequence>MLNHQLPPDTQAILLLCASFGQNRKTEPQPLTLTEYNTLANCLRLQQLTPKNLLEETAKKQLLEMIIPLDPNRIIALLERGMLLSLAVEKWTSQGLWILGRSDPEYPRCLKQKLQHLAPAILYGVGNFEQLSQGGLAVVGSRDVDEEGLSYTDYIVQTCAEQGIQIISGGARGVDQTAMLVALNAGGNVVGVLGDSLAKSAVSSKYRNFIKSGNLALISSYDPDAGFNVGNAMGRNKYIYGLSDYGLIISSSVDQGGTWAGAIEALEKIKTVPVFVRMQGTIPDGNQQLINRGAKPFPEMPFNRPLQELITDVIAMDQDALSSIPNSEIDLTLSPQTENELKPASENSESQKDTPVYPVSQTIYEAVLPLIIRQLEQPKDAKSLAELLQVRPSQIQDWLNIAVSQGKVKKNKKPVTYEVNRDVSLLSFISNKH</sequence>
<dbReference type="Pfam" id="PF02481">
    <property type="entry name" value="DNA_processg_A"/>
    <property type="match status" value="1"/>
</dbReference>
<comment type="similarity">
    <text evidence="1">Belongs to the DprA/Smf family.</text>
</comment>
<dbReference type="EMBL" id="CZCU02000124">
    <property type="protein sequence ID" value="VXD15726.1"/>
    <property type="molecule type" value="Genomic_DNA"/>
</dbReference>
<feature type="domain" description="Smf/DprA SLOG" evidence="3">
    <location>
        <begin position="99"/>
        <end position="297"/>
    </location>
</feature>
<dbReference type="AlphaFoldDB" id="A0A7Z9BMP2"/>
<evidence type="ECO:0000313" key="4">
    <source>
        <dbReference type="EMBL" id="VXD15726.1"/>
    </source>
</evidence>
<dbReference type="SUPFAM" id="SSF102405">
    <property type="entry name" value="MCP/YpsA-like"/>
    <property type="match status" value="1"/>
</dbReference>
<feature type="region of interest" description="Disordered" evidence="2">
    <location>
        <begin position="328"/>
        <end position="355"/>
    </location>
</feature>
<dbReference type="InterPro" id="IPR003488">
    <property type="entry name" value="DprA"/>
</dbReference>
<dbReference type="OrthoDB" id="9785707at2"/>
<protein>
    <recommendedName>
        <fullName evidence="3">Smf/DprA SLOG domain-containing protein</fullName>
    </recommendedName>
</protein>
<keyword evidence="5" id="KW-1185">Reference proteome</keyword>
<gene>
    <name evidence="4" type="ORF">PL8927_50174</name>
</gene>
<evidence type="ECO:0000256" key="2">
    <source>
        <dbReference type="SAM" id="MobiDB-lite"/>
    </source>
</evidence>
<dbReference type="PANTHER" id="PTHR43022">
    <property type="entry name" value="PROTEIN SMF"/>
    <property type="match status" value="1"/>
</dbReference>
<dbReference type="RefSeq" id="WP_083616676.1">
    <property type="nucleotide sequence ID" value="NZ_LR734824.1"/>
</dbReference>
<dbReference type="Gene3D" id="3.40.50.450">
    <property type="match status" value="1"/>
</dbReference>
<dbReference type="InterPro" id="IPR057666">
    <property type="entry name" value="DrpA_SLOG"/>
</dbReference>
<organism evidence="4 5">
    <name type="scientific">Planktothrix serta PCC 8927</name>
    <dbReference type="NCBI Taxonomy" id="671068"/>
    <lineage>
        <taxon>Bacteria</taxon>
        <taxon>Bacillati</taxon>
        <taxon>Cyanobacteriota</taxon>
        <taxon>Cyanophyceae</taxon>
        <taxon>Oscillatoriophycideae</taxon>
        <taxon>Oscillatoriales</taxon>
        <taxon>Microcoleaceae</taxon>
        <taxon>Planktothrix</taxon>
    </lineage>
</organism>
<evidence type="ECO:0000256" key="1">
    <source>
        <dbReference type="ARBA" id="ARBA00006525"/>
    </source>
</evidence>
<dbReference type="PANTHER" id="PTHR43022:SF1">
    <property type="entry name" value="PROTEIN SMF"/>
    <property type="match status" value="1"/>
</dbReference>
<name>A0A7Z9BMP2_9CYAN</name>
<dbReference type="Proteomes" id="UP000184550">
    <property type="component" value="Unassembled WGS sequence"/>
</dbReference>